<proteinExistence type="predicted"/>
<name>A0AA39XUC9_9PEZI</name>
<evidence type="ECO:0000259" key="2">
    <source>
        <dbReference type="PROSITE" id="PS50048"/>
    </source>
</evidence>
<dbReference type="InterPro" id="IPR001138">
    <property type="entry name" value="Zn2Cys6_DnaBD"/>
</dbReference>
<evidence type="ECO:0000256" key="1">
    <source>
        <dbReference type="ARBA" id="ARBA00023242"/>
    </source>
</evidence>
<dbReference type="GO" id="GO:0000981">
    <property type="term" value="F:DNA-binding transcription factor activity, RNA polymerase II-specific"/>
    <property type="evidence" value="ECO:0007669"/>
    <property type="project" value="InterPro"/>
</dbReference>
<dbReference type="SUPFAM" id="SSF57701">
    <property type="entry name" value="Zn2/Cys6 DNA-binding domain"/>
    <property type="match status" value="1"/>
</dbReference>
<organism evidence="3 4">
    <name type="scientific">Cercophora newfieldiana</name>
    <dbReference type="NCBI Taxonomy" id="92897"/>
    <lineage>
        <taxon>Eukaryota</taxon>
        <taxon>Fungi</taxon>
        <taxon>Dikarya</taxon>
        <taxon>Ascomycota</taxon>
        <taxon>Pezizomycotina</taxon>
        <taxon>Sordariomycetes</taxon>
        <taxon>Sordariomycetidae</taxon>
        <taxon>Sordariales</taxon>
        <taxon>Lasiosphaeriaceae</taxon>
        <taxon>Cercophora</taxon>
    </lineage>
</organism>
<dbReference type="InterPro" id="IPR036864">
    <property type="entry name" value="Zn2-C6_fun-type_DNA-bd_sf"/>
</dbReference>
<dbReference type="SMART" id="SM00066">
    <property type="entry name" value="GAL4"/>
    <property type="match status" value="1"/>
</dbReference>
<dbReference type="PANTHER" id="PTHR37540">
    <property type="entry name" value="TRANSCRIPTION FACTOR (ACR-2), PUTATIVE-RELATED-RELATED"/>
    <property type="match status" value="1"/>
</dbReference>
<comment type="caution">
    <text evidence="3">The sequence shown here is derived from an EMBL/GenBank/DDBJ whole genome shotgun (WGS) entry which is preliminary data.</text>
</comment>
<gene>
    <name evidence="3" type="ORF">B0T16DRAFT_497811</name>
</gene>
<sequence>MQPATAPPSKHARAQKSCAECRRRKQKCTPSAPGTPCNNCVKRWPPVPCVFPVTPKGAQHPSLRSVHVFSASAPKVPAVPSQPAPTPRVVGGILSSINCLDTTPIEPTSRNNELMDFFIGYVSPNFVSIDGRDPPVIFRTLMLPWMLQSPLFPKIALLMASLAQVREMKRRPGNPTEPLLLKSKVLRMMNEAVAGTHDRSDIWRCVIHLVIVEWFWGDDGSMWAHLRGLRDLVASRGGLSGLNDPLFQSVLIMADYAIACCFERGLCVLEGKGSGAFMLPVPTEYSAYLACPVRAHPKTFEELEELLLLPFNTAKLLDDIRALTVAITESSSQASSEASRKKIQSTASFIHKRLQPDADETSSDETTKLSDDDVIRQTVRLAAIIYTESIIKLQPMTSIKSTSDSEQTLARNIKAVSSARWKRMPGVFLWIVLVAVVQPTSDTAGDFDGNSDEDSRRRWLRRKLGAAAQAVGQEEFGLSIAYLRAFWLVQQWIHQGTVQSSVPIDPTSTSMAVGHTDLAYRSALGNAIQTPTNAVRDLAAALQALYTTIWALRPPSNALQVGVE</sequence>
<dbReference type="PANTHER" id="PTHR37540:SF9">
    <property type="entry name" value="ZN(2)-C6 FUNGAL-TYPE DOMAIN-CONTAINING PROTEIN"/>
    <property type="match status" value="1"/>
</dbReference>
<reference evidence="3" key="1">
    <citation type="submission" date="2023-06" db="EMBL/GenBank/DDBJ databases">
        <title>Genome-scale phylogeny and comparative genomics of the fungal order Sordariales.</title>
        <authorList>
            <consortium name="Lawrence Berkeley National Laboratory"/>
            <person name="Hensen N."/>
            <person name="Bonometti L."/>
            <person name="Westerberg I."/>
            <person name="Brannstrom I.O."/>
            <person name="Guillou S."/>
            <person name="Cros-Aarteil S."/>
            <person name="Calhoun S."/>
            <person name="Haridas S."/>
            <person name="Kuo A."/>
            <person name="Mondo S."/>
            <person name="Pangilinan J."/>
            <person name="Riley R."/>
            <person name="Labutti K."/>
            <person name="Andreopoulos B."/>
            <person name="Lipzen A."/>
            <person name="Chen C."/>
            <person name="Yanf M."/>
            <person name="Daum C."/>
            <person name="Ng V."/>
            <person name="Clum A."/>
            <person name="Steindorff A."/>
            <person name="Ohm R."/>
            <person name="Martin F."/>
            <person name="Silar P."/>
            <person name="Natvig D."/>
            <person name="Lalanne C."/>
            <person name="Gautier V."/>
            <person name="Ament-Velasquez S.L."/>
            <person name="Kruys A."/>
            <person name="Hutchinson M.I."/>
            <person name="Powell A.J."/>
            <person name="Barry K."/>
            <person name="Miller A.N."/>
            <person name="Grigoriev I.V."/>
            <person name="Debuchy R."/>
            <person name="Gladieux P."/>
            <person name="Thoren M.H."/>
            <person name="Johannesson H."/>
        </authorList>
    </citation>
    <scope>NUCLEOTIDE SEQUENCE</scope>
    <source>
        <strain evidence="3">SMH2532-1</strain>
    </source>
</reference>
<keyword evidence="1" id="KW-0539">Nucleus</keyword>
<dbReference type="AlphaFoldDB" id="A0AA39XUC9"/>
<dbReference type="CDD" id="cd00067">
    <property type="entry name" value="GAL4"/>
    <property type="match status" value="1"/>
</dbReference>
<dbReference type="PROSITE" id="PS00463">
    <property type="entry name" value="ZN2_CY6_FUNGAL_1"/>
    <property type="match status" value="1"/>
</dbReference>
<feature type="domain" description="Zn(2)-C6 fungal-type" evidence="2">
    <location>
        <begin position="17"/>
        <end position="51"/>
    </location>
</feature>
<keyword evidence="4" id="KW-1185">Reference proteome</keyword>
<dbReference type="Gene3D" id="4.10.240.10">
    <property type="entry name" value="Zn(2)-C6 fungal-type DNA-binding domain"/>
    <property type="match status" value="1"/>
</dbReference>
<dbReference type="EMBL" id="JAULSV010000007">
    <property type="protein sequence ID" value="KAK0639821.1"/>
    <property type="molecule type" value="Genomic_DNA"/>
</dbReference>
<dbReference type="Proteomes" id="UP001174936">
    <property type="component" value="Unassembled WGS sequence"/>
</dbReference>
<protein>
    <recommendedName>
        <fullName evidence="2">Zn(2)-C6 fungal-type domain-containing protein</fullName>
    </recommendedName>
</protein>
<dbReference type="GO" id="GO:0008270">
    <property type="term" value="F:zinc ion binding"/>
    <property type="evidence" value="ECO:0007669"/>
    <property type="project" value="InterPro"/>
</dbReference>
<evidence type="ECO:0000313" key="3">
    <source>
        <dbReference type="EMBL" id="KAK0639821.1"/>
    </source>
</evidence>
<dbReference type="Pfam" id="PF00172">
    <property type="entry name" value="Zn_clus"/>
    <property type="match status" value="1"/>
</dbReference>
<accession>A0AA39XUC9</accession>
<dbReference type="InterPro" id="IPR021858">
    <property type="entry name" value="Fun_TF"/>
</dbReference>
<dbReference type="Pfam" id="PF11951">
    <property type="entry name" value="Fungal_trans_2"/>
    <property type="match status" value="1"/>
</dbReference>
<evidence type="ECO:0000313" key="4">
    <source>
        <dbReference type="Proteomes" id="UP001174936"/>
    </source>
</evidence>
<dbReference type="PROSITE" id="PS50048">
    <property type="entry name" value="ZN2_CY6_FUNGAL_2"/>
    <property type="match status" value="1"/>
</dbReference>